<dbReference type="Pfam" id="PF00085">
    <property type="entry name" value="Thioredoxin"/>
    <property type="match status" value="2"/>
</dbReference>
<dbReference type="GO" id="GO:0003756">
    <property type="term" value="F:protein disulfide isomerase activity"/>
    <property type="evidence" value="ECO:0007669"/>
    <property type="project" value="UniProtKB-EC"/>
</dbReference>
<dbReference type="PROSITE" id="PS51352">
    <property type="entry name" value="THIOREDOXIN_2"/>
    <property type="match status" value="2"/>
</dbReference>
<evidence type="ECO:0000256" key="2">
    <source>
        <dbReference type="ARBA" id="ARBA00004319"/>
    </source>
</evidence>
<keyword evidence="12" id="KW-1185">Reference proteome</keyword>
<organism evidence="12 13">
    <name type="scientific">Octopus sinensis</name>
    <name type="common">East Asian common octopus</name>
    <dbReference type="NCBI Taxonomy" id="2607531"/>
    <lineage>
        <taxon>Eukaryota</taxon>
        <taxon>Metazoa</taxon>
        <taxon>Spiralia</taxon>
        <taxon>Lophotrochozoa</taxon>
        <taxon>Mollusca</taxon>
        <taxon>Cephalopoda</taxon>
        <taxon>Coleoidea</taxon>
        <taxon>Octopodiformes</taxon>
        <taxon>Octopoda</taxon>
        <taxon>Incirrata</taxon>
        <taxon>Octopodidae</taxon>
        <taxon>Octopus</taxon>
    </lineage>
</organism>
<evidence type="ECO:0000256" key="9">
    <source>
        <dbReference type="ARBA" id="ARBA00023235"/>
    </source>
</evidence>
<keyword evidence="8" id="KW-1015">Disulfide bond</keyword>
<reference evidence="13" key="1">
    <citation type="submission" date="2025-08" db="UniProtKB">
        <authorList>
            <consortium name="RefSeq"/>
        </authorList>
    </citation>
    <scope>IDENTIFICATION</scope>
</reference>
<dbReference type="InterPro" id="IPR017937">
    <property type="entry name" value="Thioredoxin_CS"/>
</dbReference>
<dbReference type="RefSeq" id="XP_029633597.1">
    <property type="nucleotide sequence ID" value="XM_029777737.2"/>
</dbReference>
<protein>
    <recommendedName>
        <fullName evidence="4">protein disulfide-isomerase</fullName>
        <ecNumber evidence="4">5.3.4.1</ecNumber>
    </recommendedName>
</protein>
<dbReference type="CDD" id="cd03001">
    <property type="entry name" value="PDI_a_P5"/>
    <property type="match status" value="2"/>
</dbReference>
<dbReference type="InterPro" id="IPR057305">
    <property type="entry name" value="Thioredox_PDIA6_C"/>
</dbReference>
<dbReference type="GO" id="GO:0015035">
    <property type="term" value="F:protein-disulfide reductase activity"/>
    <property type="evidence" value="ECO:0007669"/>
    <property type="project" value="TreeGrafter"/>
</dbReference>
<dbReference type="PANTHER" id="PTHR45815:SF3">
    <property type="entry name" value="PROTEIN DISULFIDE-ISOMERASE A6"/>
    <property type="match status" value="1"/>
</dbReference>
<evidence type="ECO:0000313" key="13">
    <source>
        <dbReference type="RefSeq" id="XP_029633597.1"/>
    </source>
</evidence>
<keyword evidence="9" id="KW-0413">Isomerase</keyword>
<dbReference type="NCBIfam" id="TIGR01126">
    <property type="entry name" value="pdi_dom"/>
    <property type="match status" value="1"/>
</dbReference>
<dbReference type="InterPro" id="IPR036249">
    <property type="entry name" value="Thioredoxin-like_sf"/>
</dbReference>
<keyword evidence="6" id="KW-0677">Repeat</keyword>
<evidence type="ECO:0000256" key="11">
    <source>
        <dbReference type="RuleBase" id="RU004208"/>
    </source>
</evidence>
<dbReference type="GO" id="GO:0034976">
    <property type="term" value="P:response to endoplasmic reticulum stress"/>
    <property type="evidence" value="ECO:0007669"/>
    <property type="project" value="TreeGrafter"/>
</dbReference>
<evidence type="ECO:0000256" key="3">
    <source>
        <dbReference type="ARBA" id="ARBA00006347"/>
    </source>
</evidence>
<dbReference type="InterPro" id="IPR013766">
    <property type="entry name" value="Thioredoxin_domain"/>
</dbReference>
<gene>
    <name evidence="13" type="primary">LOC115209363</name>
</gene>
<proteinExistence type="inferred from homology"/>
<evidence type="ECO:0000256" key="5">
    <source>
        <dbReference type="ARBA" id="ARBA00022729"/>
    </source>
</evidence>
<dbReference type="Gene3D" id="3.40.30.10">
    <property type="entry name" value="Glutaredoxin"/>
    <property type="match status" value="3"/>
</dbReference>
<keyword evidence="10" id="KW-0676">Redox-active center</keyword>
<comment type="catalytic activity">
    <reaction evidence="1">
        <text>Catalyzes the rearrangement of -S-S- bonds in proteins.</text>
        <dbReference type="EC" id="5.3.4.1"/>
    </reaction>
</comment>
<evidence type="ECO:0000256" key="6">
    <source>
        <dbReference type="ARBA" id="ARBA00022737"/>
    </source>
</evidence>
<dbReference type="GO" id="GO:0005788">
    <property type="term" value="C:endoplasmic reticulum lumen"/>
    <property type="evidence" value="ECO:0007669"/>
    <property type="project" value="UniProtKB-SubCell"/>
</dbReference>
<dbReference type="EC" id="5.3.4.1" evidence="4"/>
<comment type="subcellular location">
    <subcellularLocation>
        <location evidence="2">Endoplasmic reticulum lumen</location>
    </subcellularLocation>
</comment>
<accession>A0A6P7S5Y8</accession>
<dbReference type="Pfam" id="PF24541">
    <property type="entry name" value="Thioredox_PDIA6_C"/>
    <property type="match status" value="1"/>
</dbReference>
<evidence type="ECO:0000313" key="12">
    <source>
        <dbReference type="Proteomes" id="UP000515154"/>
    </source>
</evidence>
<dbReference type="PROSITE" id="PS00194">
    <property type="entry name" value="THIOREDOXIN_1"/>
    <property type="match status" value="2"/>
</dbReference>
<dbReference type="InterPro" id="IPR005788">
    <property type="entry name" value="PDI_thioredoxin-like_dom"/>
</dbReference>
<dbReference type="SUPFAM" id="SSF52833">
    <property type="entry name" value="Thioredoxin-like"/>
    <property type="match status" value="3"/>
</dbReference>
<evidence type="ECO:0000256" key="10">
    <source>
        <dbReference type="ARBA" id="ARBA00023284"/>
    </source>
</evidence>
<dbReference type="KEGG" id="osn:115209363"/>
<dbReference type="FunFam" id="3.40.30.10:FF:000032">
    <property type="entry name" value="Protein disulfide-isomerase A6 homolog"/>
    <property type="match status" value="1"/>
</dbReference>
<dbReference type="AlphaFoldDB" id="A0A6P7S5Y8"/>
<dbReference type="PRINTS" id="PR00421">
    <property type="entry name" value="THIOREDOXIN"/>
</dbReference>
<sequence>MEALPLSCFLLLFFGAAVYSNPVELTPDTFQSKVVNSDSLWIVMFYAPWCGHCQSFKPEFTKAAEILKGIVKLGQLDADAHRGIAGQYGIQGFPTVKVFGQDKSKPEDYQGGRTANSVVEAAKKYVSNMISQRTRGGGGGGSSSGGGGGGGHKAGSADDVIELTDSNFEEMVLKSDDMWLVEFFAPWCGHCKNLAPHWQSAATELKGKVKLGALDATVHTLTSEKYGIRGFPTIKLFPAGVKDGAAQEFDGGRTSSDIVAWALEKVAENVPAPPVNEVITASVLKDACEKSQLCVISILPVIYDCQSDCRNNFISIVQKMSEKYKRNLWGWVWAEAGSQPQLEEAFGIGGFGYPAMVALNYRSMKYSPLKGSFSATGLNEFFRDLLYGKSSTVPLRNAKLPEILNIDAWDGQDKELPQEEDIDLSDVELDDLDSKPKSEL</sequence>
<comment type="similarity">
    <text evidence="3 11">Belongs to the protein disulfide isomerase family.</text>
</comment>
<dbReference type="CDD" id="cd02983">
    <property type="entry name" value="P5_C"/>
    <property type="match status" value="1"/>
</dbReference>
<evidence type="ECO:0000256" key="1">
    <source>
        <dbReference type="ARBA" id="ARBA00001182"/>
    </source>
</evidence>
<dbReference type="Proteomes" id="UP000515154">
    <property type="component" value="Linkage group LG3"/>
</dbReference>
<keyword evidence="7" id="KW-0256">Endoplasmic reticulum</keyword>
<dbReference type="PANTHER" id="PTHR45815">
    <property type="entry name" value="PROTEIN DISULFIDE-ISOMERASE A6"/>
    <property type="match status" value="1"/>
</dbReference>
<evidence type="ECO:0000256" key="4">
    <source>
        <dbReference type="ARBA" id="ARBA00012723"/>
    </source>
</evidence>
<keyword evidence="5" id="KW-0732">Signal</keyword>
<evidence type="ECO:0000256" key="8">
    <source>
        <dbReference type="ARBA" id="ARBA00023157"/>
    </source>
</evidence>
<name>A0A6P7S5Y8_9MOLL</name>
<evidence type="ECO:0000256" key="7">
    <source>
        <dbReference type="ARBA" id="ARBA00022824"/>
    </source>
</evidence>